<dbReference type="OrthoDB" id="3800931at2759"/>
<feature type="region of interest" description="Disordered" evidence="1">
    <location>
        <begin position="459"/>
        <end position="482"/>
    </location>
</feature>
<dbReference type="EMBL" id="ML977560">
    <property type="protein sequence ID" value="KAF2006115.1"/>
    <property type="molecule type" value="Genomic_DNA"/>
</dbReference>
<accession>A0A6A5X1X7</accession>
<reference evidence="2" key="1">
    <citation type="journal article" date="2020" name="Stud. Mycol.">
        <title>101 Dothideomycetes genomes: a test case for predicting lifestyles and emergence of pathogens.</title>
        <authorList>
            <person name="Haridas S."/>
            <person name="Albert R."/>
            <person name="Binder M."/>
            <person name="Bloem J."/>
            <person name="Labutti K."/>
            <person name="Salamov A."/>
            <person name="Andreopoulos B."/>
            <person name="Baker S."/>
            <person name="Barry K."/>
            <person name="Bills G."/>
            <person name="Bluhm B."/>
            <person name="Cannon C."/>
            <person name="Castanera R."/>
            <person name="Culley D."/>
            <person name="Daum C."/>
            <person name="Ezra D."/>
            <person name="Gonzalez J."/>
            <person name="Henrissat B."/>
            <person name="Kuo A."/>
            <person name="Liang C."/>
            <person name="Lipzen A."/>
            <person name="Lutzoni F."/>
            <person name="Magnuson J."/>
            <person name="Mondo S."/>
            <person name="Nolan M."/>
            <person name="Ohm R."/>
            <person name="Pangilinan J."/>
            <person name="Park H.-J."/>
            <person name="Ramirez L."/>
            <person name="Alfaro M."/>
            <person name="Sun H."/>
            <person name="Tritt A."/>
            <person name="Yoshinaga Y."/>
            <person name="Zwiers L.-H."/>
            <person name="Turgeon B."/>
            <person name="Goodwin S."/>
            <person name="Spatafora J."/>
            <person name="Crous P."/>
            <person name="Grigoriev I."/>
        </authorList>
    </citation>
    <scope>NUCLEOTIDE SEQUENCE</scope>
    <source>
        <strain evidence="2">CBS 123094</strain>
    </source>
</reference>
<protein>
    <submittedName>
        <fullName evidence="2">Uncharacterized protein</fullName>
    </submittedName>
</protein>
<keyword evidence="3" id="KW-1185">Reference proteome</keyword>
<feature type="compositionally biased region" description="Basic and acidic residues" evidence="1">
    <location>
        <begin position="519"/>
        <end position="529"/>
    </location>
</feature>
<evidence type="ECO:0000256" key="1">
    <source>
        <dbReference type="SAM" id="MobiDB-lite"/>
    </source>
</evidence>
<evidence type="ECO:0000313" key="3">
    <source>
        <dbReference type="Proteomes" id="UP000799779"/>
    </source>
</evidence>
<organism evidence="2 3">
    <name type="scientific">Amniculicola lignicola CBS 123094</name>
    <dbReference type="NCBI Taxonomy" id="1392246"/>
    <lineage>
        <taxon>Eukaryota</taxon>
        <taxon>Fungi</taxon>
        <taxon>Dikarya</taxon>
        <taxon>Ascomycota</taxon>
        <taxon>Pezizomycotina</taxon>
        <taxon>Dothideomycetes</taxon>
        <taxon>Pleosporomycetidae</taxon>
        <taxon>Pleosporales</taxon>
        <taxon>Amniculicolaceae</taxon>
        <taxon>Amniculicola</taxon>
    </lineage>
</organism>
<feature type="region of interest" description="Disordered" evidence="1">
    <location>
        <begin position="519"/>
        <end position="538"/>
    </location>
</feature>
<dbReference type="AlphaFoldDB" id="A0A6A5X1X7"/>
<sequence length="696" mass="80716">MPSHDSQIDATMWTYLFSIYKQGLVPHRSDRVHPDRVAKNQAPFQSTAGVRERIQIVNRISKMVVDCEKYGLGYLSTELFTCGTAFYQVNDESVQLGHPENRPCRNGNSMLHKLRCGHIVITEKPSFCGKNCQQVMSSNLKFYCLLCLRREQNTMEGLYHDYWHDLLLPTFINYEMEKLDWDRYKEAYRASEPVHIAYDGTIVVPVTNEAVATIRAAEFQHQARLEQLIRDSEVAELGDAGIKWDALEYFHRLINRNHGVNHASLEICAALAVEFALLHVGREFETSKVCEAFKADPTAVQRHREEARTTLTNGFAEEWSNSFIKLTPRKVKLEKGFKKLQETSYRIWSYAIKRAPFKTLSTIAMRKRIMAACFLYAASTLRVSLMMADICDIMGIEHDDATLKYYNKIRRFCAGRDWAYPIDKTSKRGGTLMTRRRQDRDDAALKGLDDLVDGPKLTRYHQNPKMPWSNPLPKAPTSQSSRWLAEIPQEQTDGYHDMDQDVSDLPARTRREMDAFLQQQREEEQDHTSPRNNPIPSNKTRVLEFVNGKPTMDADILRDKVKQHEISEMTNYTDRSLEGKRRRAKQAVWDKPDNWDISELEAITGDEKEEAQLSEDYLRWTWAQKDRFSADKNEWDDCYLPRDDPEGFVLVEMDRKKLRDREKLAAVQEEESLTQDPVDLGYLARFIRLAKQVTGL</sequence>
<proteinExistence type="predicted"/>
<name>A0A6A5X1X7_9PLEO</name>
<evidence type="ECO:0000313" key="2">
    <source>
        <dbReference type="EMBL" id="KAF2006115.1"/>
    </source>
</evidence>
<dbReference type="Proteomes" id="UP000799779">
    <property type="component" value="Unassembled WGS sequence"/>
</dbReference>
<gene>
    <name evidence="2" type="ORF">P154DRAFT_570189</name>
</gene>